<protein>
    <submittedName>
        <fullName evidence="1">Uncharacterized protein</fullName>
    </submittedName>
</protein>
<dbReference type="EMBL" id="JAUCMV010000004">
    <property type="protein sequence ID" value="KAK0406221.1"/>
    <property type="molecule type" value="Genomic_DNA"/>
</dbReference>
<comment type="caution">
    <text evidence="1">The sequence shown here is derived from an EMBL/GenBank/DDBJ whole genome shotgun (WGS) entry which is preliminary data.</text>
</comment>
<sequence>MQNGYANARAITRHFGKGVFLLTFTVNCVDECLRKYGADKRASSEEAALTSSHFYAFLSDQLDHIFQRNEGYFLSVEYYSNPS</sequence>
<name>A0AA39HHZ5_9BILA</name>
<keyword evidence="2" id="KW-1185">Reference proteome</keyword>
<dbReference type="Proteomes" id="UP001175271">
    <property type="component" value="Unassembled WGS sequence"/>
</dbReference>
<evidence type="ECO:0000313" key="1">
    <source>
        <dbReference type="EMBL" id="KAK0406221.1"/>
    </source>
</evidence>
<proteinExistence type="predicted"/>
<accession>A0AA39HHZ5</accession>
<reference evidence="1" key="1">
    <citation type="submission" date="2023-06" db="EMBL/GenBank/DDBJ databases">
        <title>Genomic analysis of the entomopathogenic nematode Steinernema hermaphroditum.</title>
        <authorList>
            <person name="Schwarz E.M."/>
            <person name="Heppert J.K."/>
            <person name="Baniya A."/>
            <person name="Schwartz H.T."/>
            <person name="Tan C.-H."/>
            <person name="Antoshechkin I."/>
            <person name="Sternberg P.W."/>
            <person name="Goodrich-Blair H."/>
            <person name="Dillman A.R."/>
        </authorList>
    </citation>
    <scope>NUCLEOTIDE SEQUENCE</scope>
    <source>
        <strain evidence="1">PS9179</strain>
        <tissue evidence="1">Whole animal</tissue>
    </source>
</reference>
<organism evidence="1 2">
    <name type="scientific">Steinernema hermaphroditum</name>
    <dbReference type="NCBI Taxonomy" id="289476"/>
    <lineage>
        <taxon>Eukaryota</taxon>
        <taxon>Metazoa</taxon>
        <taxon>Ecdysozoa</taxon>
        <taxon>Nematoda</taxon>
        <taxon>Chromadorea</taxon>
        <taxon>Rhabditida</taxon>
        <taxon>Tylenchina</taxon>
        <taxon>Panagrolaimomorpha</taxon>
        <taxon>Strongyloidoidea</taxon>
        <taxon>Steinernematidae</taxon>
        <taxon>Steinernema</taxon>
    </lineage>
</organism>
<evidence type="ECO:0000313" key="2">
    <source>
        <dbReference type="Proteomes" id="UP001175271"/>
    </source>
</evidence>
<gene>
    <name evidence="1" type="ORF">QR680_018442</name>
</gene>
<dbReference type="AlphaFoldDB" id="A0AA39HHZ5"/>